<proteinExistence type="predicted"/>
<dbReference type="VEuPathDB" id="FungiDB:I7I51_07606"/>
<dbReference type="EMBL" id="CP069109">
    <property type="protein sequence ID" value="QSS58183.1"/>
    <property type="molecule type" value="Genomic_DNA"/>
</dbReference>
<name>A0A8A1M062_AJECA</name>
<accession>A0A8A1M062</accession>
<reference evidence="1" key="1">
    <citation type="submission" date="2021-01" db="EMBL/GenBank/DDBJ databases">
        <title>Chromosome-level genome assembly of a human fungal pathogen reveals clustering of transcriptionally co-regulated genes.</title>
        <authorList>
            <person name="Voorhies M."/>
            <person name="Cohen S."/>
            <person name="Shea T.P."/>
            <person name="Petrus S."/>
            <person name="Munoz J.F."/>
            <person name="Poplawski S."/>
            <person name="Goldman W.E."/>
            <person name="Michael T."/>
            <person name="Cuomo C.A."/>
            <person name="Sil A."/>
            <person name="Beyhan S."/>
        </authorList>
    </citation>
    <scope>NUCLEOTIDE SEQUENCE</scope>
    <source>
        <strain evidence="1">WU24</strain>
    </source>
</reference>
<feature type="non-terminal residue" evidence="1">
    <location>
        <position position="159"/>
    </location>
</feature>
<gene>
    <name evidence="1" type="ORF">I7I51_07606</name>
</gene>
<evidence type="ECO:0000313" key="1">
    <source>
        <dbReference type="EMBL" id="QSS58183.1"/>
    </source>
</evidence>
<dbReference type="Proteomes" id="UP000663671">
    <property type="component" value="Chromosome 2"/>
</dbReference>
<protein>
    <submittedName>
        <fullName evidence="1">Uncharacterized protein</fullName>
    </submittedName>
</protein>
<sequence>RFSKASRYPIVDIKLSRYRTWENDHVPDGLSHSSITSGSMFDTDARITKVGQTARSASDPRCYTDSGDSQIIRCDSACRPVVVGYSLTTAAPGSPRWYKLKHAKLQGYAVCTQTKPLRSEHQLHREKPLDNIRRQITGTLGLCQGQTVDLSKEISVFLG</sequence>
<evidence type="ECO:0000313" key="2">
    <source>
        <dbReference type="Proteomes" id="UP000663671"/>
    </source>
</evidence>
<dbReference type="AlphaFoldDB" id="A0A8A1M062"/>
<organism evidence="1 2">
    <name type="scientific">Ajellomyces capsulatus</name>
    <name type="common">Darling's disease fungus</name>
    <name type="synonym">Histoplasma capsulatum</name>
    <dbReference type="NCBI Taxonomy" id="5037"/>
    <lineage>
        <taxon>Eukaryota</taxon>
        <taxon>Fungi</taxon>
        <taxon>Dikarya</taxon>
        <taxon>Ascomycota</taxon>
        <taxon>Pezizomycotina</taxon>
        <taxon>Eurotiomycetes</taxon>
        <taxon>Eurotiomycetidae</taxon>
        <taxon>Onygenales</taxon>
        <taxon>Ajellomycetaceae</taxon>
        <taxon>Histoplasma</taxon>
    </lineage>
</organism>